<keyword evidence="3" id="KW-1133">Transmembrane helix</keyword>
<keyword evidence="3" id="KW-0472">Membrane</keyword>
<evidence type="ECO:0000313" key="5">
    <source>
        <dbReference type="EMBL" id="AXY67306.1"/>
    </source>
</evidence>
<dbReference type="Pfam" id="PF00293">
    <property type="entry name" value="NUDIX"/>
    <property type="match status" value="1"/>
</dbReference>
<feature type="transmembrane region" description="Helical" evidence="3">
    <location>
        <begin position="20"/>
        <end position="37"/>
    </location>
</feature>
<evidence type="ECO:0000313" key="6">
    <source>
        <dbReference type="Proteomes" id="UP000261812"/>
    </source>
</evidence>
<dbReference type="Proteomes" id="UP000261812">
    <property type="component" value="Chromosome"/>
</dbReference>
<dbReference type="Gene3D" id="3.90.79.10">
    <property type="entry name" value="Nucleoside Triphosphate Pyrophosphohydrolase"/>
    <property type="match status" value="1"/>
</dbReference>
<dbReference type="PRINTS" id="PR00502">
    <property type="entry name" value="NUDIXFAMILY"/>
</dbReference>
<dbReference type="InterPro" id="IPR000086">
    <property type="entry name" value="NUDIX_hydrolase_dom"/>
</dbReference>
<comment type="similarity">
    <text evidence="1">Belongs to the Nudix hydrolase family.</text>
</comment>
<dbReference type="InterPro" id="IPR020476">
    <property type="entry name" value="Nudix_hydrolase"/>
</dbReference>
<dbReference type="PANTHER" id="PTHR43736:SF1">
    <property type="entry name" value="DIHYDRONEOPTERIN TRIPHOSPHATE DIPHOSPHATASE"/>
    <property type="match status" value="1"/>
</dbReference>
<dbReference type="KEGG" id="tsq:D3A95_01405"/>
<dbReference type="GO" id="GO:0016787">
    <property type="term" value="F:hydrolase activity"/>
    <property type="evidence" value="ECO:0007669"/>
    <property type="project" value="UniProtKB-KW"/>
</dbReference>
<keyword evidence="2 5" id="KW-0378">Hydrolase</keyword>
<keyword evidence="3" id="KW-0812">Transmembrane</keyword>
<proteinExistence type="inferred from homology"/>
<gene>
    <name evidence="5" type="ORF">D3A95_01405</name>
</gene>
<evidence type="ECO:0000256" key="1">
    <source>
        <dbReference type="ARBA" id="ARBA00005582"/>
    </source>
</evidence>
<protein>
    <submittedName>
        <fullName evidence="5">NUDIX hydrolase</fullName>
    </submittedName>
</protein>
<dbReference type="EMBL" id="CP032152">
    <property type="protein sequence ID" value="AXY67306.1"/>
    <property type="molecule type" value="Genomic_DNA"/>
</dbReference>
<dbReference type="AlphaFoldDB" id="A0A3B7MJD5"/>
<feature type="domain" description="Nudix hydrolase" evidence="4">
    <location>
        <begin position="16"/>
        <end position="144"/>
    </location>
</feature>
<accession>A0A3B7MJD5</accession>
<name>A0A3B7MJD5_9CYAN</name>
<dbReference type="PANTHER" id="PTHR43736">
    <property type="entry name" value="ADP-RIBOSE PYROPHOSPHATASE"/>
    <property type="match status" value="1"/>
</dbReference>
<evidence type="ECO:0000256" key="3">
    <source>
        <dbReference type="SAM" id="Phobius"/>
    </source>
</evidence>
<sequence>MNGFWRVVRFFLRRFWRHPFVAVSVIALTAGDRLILIQRRDTGQWSLPGGMMDWGETILDTGARELAEETGLRLKSFEGLVGVYSHPKRDPRVHAVCIAIAARVVGEPQVVDVKEVRAVRAFPLSDLPLADLAHDHAQQLQDYLSGHIGLT</sequence>
<dbReference type="SUPFAM" id="SSF55811">
    <property type="entry name" value="Nudix"/>
    <property type="match status" value="1"/>
</dbReference>
<evidence type="ECO:0000256" key="2">
    <source>
        <dbReference type="ARBA" id="ARBA00022801"/>
    </source>
</evidence>
<reference evidence="6" key="1">
    <citation type="submission" date="2018-09" db="EMBL/GenBank/DDBJ databases">
        <title>Complete genome sequence of thermophilic cyanobacteria strain Thermosynechococcus elongatus PKUAC-SCTE542.</title>
        <authorList>
            <person name="Liang Y."/>
            <person name="Tang J."/>
            <person name="Daroch M."/>
        </authorList>
    </citation>
    <scope>NUCLEOTIDE SEQUENCE [LARGE SCALE GENOMIC DNA]</scope>
    <source>
        <strain evidence="6">E542</strain>
    </source>
</reference>
<keyword evidence="6" id="KW-1185">Reference proteome</keyword>
<organism evidence="5 6">
    <name type="scientific">Thermosynechococcus sichuanensis E542</name>
    <dbReference type="NCBI Taxonomy" id="2016101"/>
    <lineage>
        <taxon>Bacteria</taxon>
        <taxon>Bacillati</taxon>
        <taxon>Cyanobacteriota</taxon>
        <taxon>Cyanophyceae</taxon>
        <taxon>Acaryochloridales</taxon>
        <taxon>Thermosynechococcaceae</taxon>
        <taxon>Thermosynechococcus</taxon>
        <taxon>Thermosynechococcus sichuanensis</taxon>
    </lineage>
</organism>
<evidence type="ECO:0000259" key="4">
    <source>
        <dbReference type="PROSITE" id="PS51462"/>
    </source>
</evidence>
<dbReference type="InterPro" id="IPR015797">
    <property type="entry name" value="NUDIX_hydrolase-like_dom_sf"/>
</dbReference>
<dbReference type="PROSITE" id="PS51462">
    <property type="entry name" value="NUDIX"/>
    <property type="match status" value="1"/>
</dbReference>